<reference evidence="1" key="1">
    <citation type="submission" date="2020-05" db="EMBL/GenBank/DDBJ databases">
        <authorList>
            <person name="Chiriac C."/>
            <person name="Salcher M."/>
            <person name="Ghai R."/>
            <person name="Kavagutti S V."/>
        </authorList>
    </citation>
    <scope>NUCLEOTIDE SEQUENCE</scope>
</reference>
<accession>A0A6J7X215</accession>
<dbReference type="EMBL" id="LR798317">
    <property type="protein sequence ID" value="CAB5223155.1"/>
    <property type="molecule type" value="Genomic_DNA"/>
</dbReference>
<proteinExistence type="predicted"/>
<protein>
    <submittedName>
        <fullName evidence="1">Uncharacterized protein</fullName>
    </submittedName>
</protein>
<sequence>MPNPTNSAIIRTWTQTAVDCYLINSDCSRCNIPKLKGLTCLGVLEPCMMGDTVEKLIENSTTGGLRLLGAKQHSPTERMRLGMLLSEMTVKEKGPRNGTAKKTD</sequence>
<evidence type="ECO:0000313" key="1">
    <source>
        <dbReference type="EMBL" id="CAB5223155.1"/>
    </source>
</evidence>
<name>A0A6J7X215_9CAUD</name>
<gene>
    <name evidence="1" type="ORF">UFOVP380_3</name>
</gene>
<organism evidence="1">
    <name type="scientific">uncultured Caudovirales phage</name>
    <dbReference type="NCBI Taxonomy" id="2100421"/>
    <lineage>
        <taxon>Viruses</taxon>
        <taxon>Duplodnaviria</taxon>
        <taxon>Heunggongvirae</taxon>
        <taxon>Uroviricota</taxon>
        <taxon>Caudoviricetes</taxon>
        <taxon>Peduoviridae</taxon>
        <taxon>Maltschvirus</taxon>
        <taxon>Maltschvirus maltsch</taxon>
    </lineage>
</organism>